<dbReference type="AlphaFoldDB" id="M5AF27"/>
<keyword evidence="4 5" id="KW-0472">Membrane</keyword>
<evidence type="ECO:0000256" key="3">
    <source>
        <dbReference type="ARBA" id="ARBA00022989"/>
    </source>
</evidence>
<feature type="transmembrane region" description="Helical" evidence="5">
    <location>
        <begin position="20"/>
        <end position="50"/>
    </location>
</feature>
<sequence length="227" mass="25248">MPITLSGGRSMNPTIKLSLVILIAFEISFTQVWTVNLALLIVSLLLMIYAHVSLKRLLWLTAVPLFFASALVWSLKLQGSTTPHFLGVIFTRIFVYVYLGGWFSQTTQPLALARSLEQNAKLPAKFAYGFLAAFNLMPKIQAEVATIKAAALMRGQVLHIWSPQLYFKVILAAMNWSDQLAAAMTSHGFVEGAPRTYATTIPLRHRDWWLLGLSLLLVQLGLFCGLP</sequence>
<organism evidence="6 7">
    <name type="scientific">Levilactobacillus brevis KB290</name>
    <dbReference type="NCBI Taxonomy" id="1001583"/>
    <lineage>
        <taxon>Bacteria</taxon>
        <taxon>Bacillati</taxon>
        <taxon>Bacillota</taxon>
        <taxon>Bacilli</taxon>
        <taxon>Lactobacillales</taxon>
        <taxon>Lactobacillaceae</taxon>
        <taxon>Levilactobacillus</taxon>
    </lineage>
</organism>
<keyword evidence="2 5" id="KW-0812">Transmembrane</keyword>
<feature type="transmembrane region" description="Helical" evidence="5">
    <location>
        <begin position="85"/>
        <end position="103"/>
    </location>
</feature>
<dbReference type="InterPro" id="IPR003339">
    <property type="entry name" value="ABC/ECF_trnsptr_transmembrane"/>
</dbReference>
<dbReference type="GO" id="GO:0005886">
    <property type="term" value="C:plasma membrane"/>
    <property type="evidence" value="ECO:0007669"/>
    <property type="project" value="UniProtKB-ARBA"/>
</dbReference>
<feature type="transmembrane region" description="Helical" evidence="5">
    <location>
        <begin position="208"/>
        <end position="226"/>
    </location>
</feature>
<dbReference type="Pfam" id="PF02361">
    <property type="entry name" value="CbiQ"/>
    <property type="match status" value="1"/>
</dbReference>
<evidence type="ECO:0000256" key="5">
    <source>
        <dbReference type="SAM" id="Phobius"/>
    </source>
</evidence>
<dbReference type="PATRIC" id="fig|1001583.3.peg.1801"/>
<gene>
    <name evidence="6" type="ORF">LVISKB_1813</name>
</gene>
<dbReference type="EMBL" id="AP012167">
    <property type="protein sequence ID" value="BAN07448.1"/>
    <property type="molecule type" value="Genomic_DNA"/>
</dbReference>
<feature type="transmembrane region" description="Helical" evidence="5">
    <location>
        <begin position="56"/>
        <end position="73"/>
    </location>
</feature>
<dbReference type="HOGENOM" id="CLU_056469_6_2_9"/>
<dbReference type="Proteomes" id="UP000012042">
    <property type="component" value="Chromosome"/>
</dbReference>
<dbReference type="CDD" id="cd16914">
    <property type="entry name" value="EcfT"/>
    <property type="match status" value="1"/>
</dbReference>
<evidence type="ECO:0000256" key="4">
    <source>
        <dbReference type="ARBA" id="ARBA00023136"/>
    </source>
</evidence>
<protein>
    <submittedName>
        <fullName evidence="6">Putative HMP/thiamine permease protein YkoC</fullName>
    </submittedName>
</protein>
<evidence type="ECO:0000313" key="7">
    <source>
        <dbReference type="Proteomes" id="UP000012042"/>
    </source>
</evidence>
<keyword evidence="3 5" id="KW-1133">Transmembrane helix</keyword>
<evidence type="ECO:0000256" key="1">
    <source>
        <dbReference type="ARBA" id="ARBA00004141"/>
    </source>
</evidence>
<evidence type="ECO:0000313" key="6">
    <source>
        <dbReference type="EMBL" id="BAN07448.1"/>
    </source>
</evidence>
<reference evidence="6 7" key="1">
    <citation type="journal article" date="2013" name="PLoS ONE">
        <title>Genomic Analysis by Deep Sequencing of the Probiotic Lactobacillus brevis KB290 Harboring Nine Plasmids Reveals Genomic Stability.</title>
        <authorList>
            <person name="Fukao M."/>
            <person name="Oshima K."/>
            <person name="Morita H."/>
            <person name="Toh H."/>
            <person name="Suda W."/>
            <person name="Kim S.W."/>
            <person name="Suzuki S."/>
            <person name="Yakabe T."/>
            <person name="Hattori M."/>
            <person name="Yajima N."/>
        </authorList>
    </citation>
    <scope>NUCLEOTIDE SEQUENCE [LARGE SCALE GENOMIC DNA]</scope>
    <source>
        <strain evidence="6 7">KB290</strain>
    </source>
</reference>
<proteinExistence type="predicted"/>
<dbReference type="KEGG" id="lbk:LVISKB_1813"/>
<comment type="subcellular location">
    <subcellularLocation>
        <location evidence="1">Membrane</location>
        <topology evidence="1">Multi-pass membrane protein</topology>
    </subcellularLocation>
</comment>
<accession>M5AF27</accession>
<evidence type="ECO:0000256" key="2">
    <source>
        <dbReference type="ARBA" id="ARBA00022692"/>
    </source>
</evidence>
<name>M5AF27_LEVBR</name>